<keyword evidence="3" id="KW-1185">Reference proteome</keyword>
<feature type="transmembrane region" description="Helical" evidence="1">
    <location>
        <begin position="47"/>
        <end position="73"/>
    </location>
</feature>
<feature type="transmembrane region" description="Helical" evidence="1">
    <location>
        <begin position="176"/>
        <end position="197"/>
    </location>
</feature>
<name>A0A0P0WRT2_ORYSJ</name>
<dbReference type="Gramene" id="Os06t0113900-05">
    <property type="protein sequence ID" value="Os06t0113900-05"/>
    <property type="gene ID" value="Os06g0113900"/>
</dbReference>
<feature type="transmembrane region" description="Helical" evidence="1">
    <location>
        <begin position="138"/>
        <end position="164"/>
    </location>
</feature>
<reference evidence="3" key="1">
    <citation type="journal article" date="2005" name="Nature">
        <title>The map-based sequence of the rice genome.</title>
        <authorList>
            <consortium name="International rice genome sequencing project (IRGSP)"/>
            <person name="Matsumoto T."/>
            <person name="Wu J."/>
            <person name="Kanamori H."/>
            <person name="Katayose Y."/>
            <person name="Fujisawa M."/>
            <person name="Namiki N."/>
            <person name="Mizuno H."/>
            <person name="Yamamoto K."/>
            <person name="Antonio B.A."/>
            <person name="Baba T."/>
            <person name="Sakata K."/>
            <person name="Nagamura Y."/>
            <person name="Aoki H."/>
            <person name="Arikawa K."/>
            <person name="Arita K."/>
            <person name="Bito T."/>
            <person name="Chiden Y."/>
            <person name="Fujitsuka N."/>
            <person name="Fukunaka R."/>
            <person name="Hamada M."/>
            <person name="Harada C."/>
            <person name="Hayashi A."/>
            <person name="Hijishita S."/>
            <person name="Honda M."/>
            <person name="Hosokawa S."/>
            <person name="Ichikawa Y."/>
            <person name="Idonuma A."/>
            <person name="Iijima M."/>
            <person name="Ikeda M."/>
            <person name="Ikeno M."/>
            <person name="Ito K."/>
            <person name="Ito S."/>
            <person name="Ito T."/>
            <person name="Ito Y."/>
            <person name="Ito Y."/>
            <person name="Iwabuchi A."/>
            <person name="Kamiya K."/>
            <person name="Karasawa W."/>
            <person name="Kurita K."/>
            <person name="Katagiri S."/>
            <person name="Kikuta A."/>
            <person name="Kobayashi H."/>
            <person name="Kobayashi N."/>
            <person name="Machita K."/>
            <person name="Maehara T."/>
            <person name="Masukawa M."/>
            <person name="Mizubayashi T."/>
            <person name="Mukai Y."/>
            <person name="Nagasaki H."/>
            <person name="Nagata Y."/>
            <person name="Naito S."/>
            <person name="Nakashima M."/>
            <person name="Nakama Y."/>
            <person name="Nakamichi Y."/>
            <person name="Nakamura M."/>
            <person name="Meguro A."/>
            <person name="Negishi M."/>
            <person name="Ohta I."/>
            <person name="Ohta T."/>
            <person name="Okamoto M."/>
            <person name="Ono N."/>
            <person name="Saji S."/>
            <person name="Sakaguchi M."/>
            <person name="Sakai K."/>
            <person name="Shibata M."/>
            <person name="Shimokawa T."/>
            <person name="Song J."/>
            <person name="Takazaki Y."/>
            <person name="Terasawa K."/>
            <person name="Tsugane M."/>
            <person name="Tsuji K."/>
            <person name="Ueda S."/>
            <person name="Waki K."/>
            <person name="Yamagata H."/>
            <person name="Yamamoto M."/>
            <person name="Yamamoto S."/>
            <person name="Yamane H."/>
            <person name="Yoshiki S."/>
            <person name="Yoshihara R."/>
            <person name="Yukawa K."/>
            <person name="Zhong H."/>
            <person name="Yano M."/>
            <person name="Yuan Q."/>
            <person name="Ouyang S."/>
            <person name="Liu J."/>
            <person name="Jones K.M."/>
            <person name="Gansberger K."/>
            <person name="Moffat K."/>
            <person name="Hill J."/>
            <person name="Bera J."/>
            <person name="Fadrosh D."/>
            <person name="Jin S."/>
            <person name="Johri S."/>
            <person name="Kim M."/>
            <person name="Overton L."/>
            <person name="Reardon M."/>
            <person name="Tsitrin T."/>
            <person name="Vuong H."/>
            <person name="Weaver B."/>
            <person name="Ciecko A."/>
            <person name="Tallon L."/>
            <person name="Jackson J."/>
            <person name="Pai G."/>
            <person name="Aken S.V."/>
            <person name="Utterback T."/>
            <person name="Reidmuller S."/>
            <person name="Feldblyum T."/>
            <person name="Hsiao J."/>
            <person name="Zismann V."/>
            <person name="Iobst S."/>
            <person name="de Vazeille A.R."/>
            <person name="Buell C.R."/>
            <person name="Ying K."/>
            <person name="Li Y."/>
            <person name="Lu T."/>
            <person name="Huang Y."/>
            <person name="Zhao Q."/>
            <person name="Feng Q."/>
            <person name="Zhang L."/>
            <person name="Zhu J."/>
            <person name="Weng Q."/>
            <person name="Mu J."/>
            <person name="Lu Y."/>
            <person name="Fan D."/>
            <person name="Liu Y."/>
            <person name="Guan J."/>
            <person name="Zhang Y."/>
            <person name="Yu S."/>
            <person name="Liu X."/>
            <person name="Zhang Y."/>
            <person name="Hong G."/>
            <person name="Han B."/>
            <person name="Choisne N."/>
            <person name="Demange N."/>
            <person name="Orjeda G."/>
            <person name="Samain S."/>
            <person name="Cattolico L."/>
            <person name="Pelletier E."/>
            <person name="Couloux A."/>
            <person name="Segurens B."/>
            <person name="Wincker P."/>
            <person name="D'Hont A."/>
            <person name="Scarpelli C."/>
            <person name="Weissenbach J."/>
            <person name="Salanoubat M."/>
            <person name="Quetier F."/>
            <person name="Yu Y."/>
            <person name="Kim H.R."/>
            <person name="Rambo T."/>
            <person name="Currie J."/>
            <person name="Collura K."/>
            <person name="Luo M."/>
            <person name="Yang T."/>
            <person name="Ammiraju J.S.S."/>
            <person name="Engler F."/>
            <person name="Soderlund C."/>
            <person name="Wing R.A."/>
            <person name="Palmer L.E."/>
            <person name="de la Bastide M."/>
            <person name="Spiegel L."/>
            <person name="Nascimento L."/>
            <person name="Zutavern T."/>
            <person name="O'Shaughnessy A."/>
            <person name="Dike S."/>
            <person name="Dedhia N."/>
            <person name="Preston R."/>
            <person name="Balija V."/>
            <person name="McCombie W.R."/>
            <person name="Chow T."/>
            <person name="Chen H."/>
            <person name="Chung M."/>
            <person name="Chen C."/>
            <person name="Shaw J."/>
            <person name="Wu H."/>
            <person name="Hsiao K."/>
            <person name="Chao Y."/>
            <person name="Chu M."/>
            <person name="Cheng C."/>
            <person name="Hour A."/>
            <person name="Lee P."/>
            <person name="Lin S."/>
            <person name="Lin Y."/>
            <person name="Liou J."/>
            <person name="Liu S."/>
            <person name="Hsing Y."/>
            <person name="Raghuvanshi S."/>
            <person name="Mohanty A."/>
            <person name="Bharti A.K."/>
            <person name="Gaur A."/>
            <person name="Gupta V."/>
            <person name="Kumar D."/>
            <person name="Ravi V."/>
            <person name="Vij S."/>
            <person name="Kapur A."/>
            <person name="Khurana P."/>
            <person name="Khurana P."/>
            <person name="Khurana J.P."/>
            <person name="Tyagi A.K."/>
            <person name="Gaikwad K."/>
            <person name="Singh A."/>
            <person name="Dalal V."/>
            <person name="Srivastava S."/>
            <person name="Dixit A."/>
            <person name="Pal A.K."/>
            <person name="Ghazi I.A."/>
            <person name="Yadav M."/>
            <person name="Pandit A."/>
            <person name="Bhargava A."/>
            <person name="Sureshbabu K."/>
            <person name="Batra K."/>
            <person name="Sharma T.R."/>
            <person name="Mohapatra T."/>
            <person name="Singh N.K."/>
            <person name="Messing J."/>
            <person name="Nelson A.B."/>
            <person name="Fuks G."/>
            <person name="Kavchok S."/>
            <person name="Keizer G."/>
            <person name="Linton E."/>
            <person name="Llaca V."/>
            <person name="Song R."/>
            <person name="Tanyolac B."/>
            <person name="Young S."/>
            <person name="Ho-Il K."/>
            <person name="Hahn J.H."/>
            <person name="Sangsakoo G."/>
            <person name="Vanavichit A."/>
            <person name="de Mattos Luiz.A.T."/>
            <person name="Zimmer P.D."/>
            <person name="Malone G."/>
            <person name="Dellagostin O."/>
            <person name="de Oliveira A.C."/>
            <person name="Bevan M."/>
            <person name="Bancroft I."/>
            <person name="Minx P."/>
            <person name="Cordum H."/>
            <person name="Wilson R."/>
            <person name="Cheng Z."/>
            <person name="Jin W."/>
            <person name="Jiang J."/>
            <person name="Leong S.A."/>
            <person name="Iwama H."/>
            <person name="Gojobori T."/>
            <person name="Itoh T."/>
            <person name="Niimura Y."/>
            <person name="Fujii Y."/>
            <person name="Habara T."/>
            <person name="Sakai H."/>
            <person name="Sato Y."/>
            <person name="Wilson G."/>
            <person name="Kumar K."/>
            <person name="McCouch S."/>
            <person name="Juretic N."/>
            <person name="Hoen D."/>
            <person name="Wright S."/>
            <person name="Bruskiewich R."/>
            <person name="Bureau T."/>
            <person name="Miyao A."/>
            <person name="Hirochika H."/>
            <person name="Nishikawa T."/>
            <person name="Kadowaki K."/>
            <person name="Sugiura M."/>
            <person name="Burr B."/>
            <person name="Sasaki T."/>
        </authorList>
    </citation>
    <scope>NUCLEOTIDE SEQUENCE [LARGE SCALE GENOMIC DNA]</scope>
    <source>
        <strain evidence="3">cv. Nipponbare</strain>
    </source>
</reference>
<keyword evidence="1" id="KW-0812">Transmembrane</keyword>
<dbReference type="Proteomes" id="UP000059680">
    <property type="component" value="Chromosome 6"/>
</dbReference>
<dbReference type="AlphaFoldDB" id="A0A0P0WRT2"/>
<dbReference type="PANTHER" id="PTHR37891:SF1">
    <property type="entry name" value="OS06G0113900 PROTEIN"/>
    <property type="match status" value="1"/>
</dbReference>
<dbReference type="InterPro" id="IPR036259">
    <property type="entry name" value="MFS_trans_sf"/>
</dbReference>
<sequence length="267" mass="28343">LWQAPCPSPSCCCQSAHSSSSPTTAFEPNFFTKLSYSMTLVRYPQAIGSLVAVFLSSFATMCIFTSGTLYAIGGVCIKPVLVLVLWILYFLFPLISLPLLHPIQIIIRADAVRMQLLGFIICLFVSGAGFYFKSHRWRAAHIIVIALVQSTANGVLYSFGRILLLDASPPGKEGAFAVWYAFVRCIGAMIGFAAASAGPGRAGGSFAAAFLGSFLGIIVLIFGNVSNIGALKAAGHLKGMEDEKRLGMEKGEGMSAVADSGEGRGRV</sequence>
<feature type="transmembrane region" description="Helical" evidence="1">
    <location>
        <begin position="203"/>
        <end position="222"/>
    </location>
</feature>
<dbReference type="EMBL" id="AP014962">
    <property type="protein sequence ID" value="BAS95815.1"/>
    <property type="molecule type" value="Genomic_DNA"/>
</dbReference>
<evidence type="ECO:0000313" key="3">
    <source>
        <dbReference type="Proteomes" id="UP000059680"/>
    </source>
</evidence>
<feature type="non-terminal residue" evidence="2">
    <location>
        <position position="267"/>
    </location>
</feature>
<reference evidence="2 3" key="3">
    <citation type="journal article" date="2013" name="Rice">
        <title>Improvement of the Oryza sativa Nipponbare reference genome using next generation sequence and optical map data.</title>
        <authorList>
            <person name="Kawahara Y."/>
            <person name="de la Bastide M."/>
            <person name="Hamilton J.P."/>
            <person name="Kanamori H."/>
            <person name="McCombie W.R."/>
            <person name="Ouyang S."/>
            <person name="Schwartz D.C."/>
            <person name="Tanaka T."/>
            <person name="Wu J."/>
            <person name="Zhou S."/>
            <person name="Childs K.L."/>
            <person name="Davidson R.M."/>
            <person name="Lin H."/>
            <person name="Quesada-Ocampo L."/>
            <person name="Vaillancourt B."/>
            <person name="Sakai H."/>
            <person name="Lee S.S."/>
            <person name="Kim J."/>
            <person name="Numa H."/>
            <person name="Itoh T."/>
            <person name="Buell C.R."/>
            <person name="Matsumoto T."/>
        </authorList>
    </citation>
    <scope>NUCLEOTIDE SEQUENCE [LARGE SCALE GENOMIC DNA]</scope>
    <source>
        <strain evidence="3">cv. Nipponbare</strain>
    </source>
</reference>
<dbReference type="SUPFAM" id="SSF103473">
    <property type="entry name" value="MFS general substrate transporter"/>
    <property type="match status" value="1"/>
</dbReference>
<dbReference type="ExpressionAtlas" id="A0A0P0WRT2">
    <property type="expression patterns" value="baseline and differential"/>
</dbReference>
<gene>
    <name evidence="2" type="ordered locus">Os06g0113900</name>
    <name evidence="2" type="ORF">OSNPB_060113900</name>
</gene>
<proteinExistence type="evidence at protein level"/>
<keyword evidence="4 5" id="KW-1267">Proteomics identification</keyword>
<evidence type="ECO:0007829" key="5">
    <source>
        <dbReference type="ProteomicsDB" id="A0A0P0WRT2"/>
    </source>
</evidence>
<protein>
    <submittedName>
        <fullName evidence="2">Os06g0113900 protein</fullName>
    </submittedName>
</protein>
<keyword evidence="1" id="KW-1133">Transmembrane helix</keyword>
<feature type="transmembrane region" description="Helical" evidence="1">
    <location>
        <begin position="79"/>
        <end position="100"/>
    </location>
</feature>
<evidence type="ECO:0000256" key="1">
    <source>
        <dbReference type="SAM" id="Phobius"/>
    </source>
</evidence>
<evidence type="ECO:0000313" key="2">
    <source>
        <dbReference type="EMBL" id="BAS95815.1"/>
    </source>
</evidence>
<feature type="transmembrane region" description="Helical" evidence="1">
    <location>
        <begin position="112"/>
        <end position="132"/>
    </location>
</feature>
<evidence type="ECO:0007829" key="4">
    <source>
        <dbReference type="PeptideAtlas" id="A0A0P0WRT2"/>
    </source>
</evidence>
<organism evidence="2 3">
    <name type="scientific">Oryza sativa subsp. japonica</name>
    <name type="common">Rice</name>
    <dbReference type="NCBI Taxonomy" id="39947"/>
    <lineage>
        <taxon>Eukaryota</taxon>
        <taxon>Viridiplantae</taxon>
        <taxon>Streptophyta</taxon>
        <taxon>Embryophyta</taxon>
        <taxon>Tracheophyta</taxon>
        <taxon>Spermatophyta</taxon>
        <taxon>Magnoliopsida</taxon>
        <taxon>Liliopsida</taxon>
        <taxon>Poales</taxon>
        <taxon>Poaceae</taxon>
        <taxon>BOP clade</taxon>
        <taxon>Oryzoideae</taxon>
        <taxon>Oryzeae</taxon>
        <taxon>Oryzinae</taxon>
        <taxon>Oryza</taxon>
        <taxon>Oryza sativa</taxon>
    </lineage>
</organism>
<dbReference type="PANTHER" id="PTHR37891">
    <property type="entry name" value="OS06G0113900 PROTEIN"/>
    <property type="match status" value="1"/>
</dbReference>
<keyword evidence="1" id="KW-0472">Membrane</keyword>
<reference evidence="2 3" key="2">
    <citation type="journal article" date="2013" name="Plant Cell Physiol.">
        <title>Rice Annotation Project Database (RAP-DB): an integrative and interactive database for rice genomics.</title>
        <authorList>
            <person name="Sakai H."/>
            <person name="Lee S.S."/>
            <person name="Tanaka T."/>
            <person name="Numa H."/>
            <person name="Kim J."/>
            <person name="Kawahara Y."/>
            <person name="Wakimoto H."/>
            <person name="Yang C.C."/>
            <person name="Iwamoto M."/>
            <person name="Abe T."/>
            <person name="Yamada Y."/>
            <person name="Muto A."/>
            <person name="Inokuchi H."/>
            <person name="Ikemura T."/>
            <person name="Matsumoto T."/>
            <person name="Sasaki T."/>
            <person name="Itoh T."/>
        </authorList>
    </citation>
    <scope>NUCLEOTIDE SEQUENCE [LARGE SCALE GENOMIC DNA]</scope>
    <source>
        <strain evidence="3">cv. Nipponbare</strain>
    </source>
</reference>
<accession>A0A0P0WRT2</accession>